<dbReference type="InterPro" id="IPR013766">
    <property type="entry name" value="Thioredoxin_domain"/>
</dbReference>
<dbReference type="PANTHER" id="PTHR43110:SF1">
    <property type="entry name" value="THIOL PEROXIDASE"/>
    <property type="match status" value="1"/>
</dbReference>
<dbReference type="Pfam" id="PF00578">
    <property type="entry name" value="AhpC-TSA"/>
    <property type="match status" value="1"/>
</dbReference>
<sequence>MIDIVHFKIWCMVLNVGDSAPDFELTDPDMKMRTLGEFRGKKVVLSFIVAASSPVCETELCTFRDSWNEISNLGAQVVAISNDGPFANKAFAEKHNFNFPLLGDYNSKTIRDYDILVPDLLHLKDYNFAKRSVFIIDENGTIVYKWVSEDPLKEPNYKEIIDFLKKGN</sequence>
<evidence type="ECO:0000259" key="4">
    <source>
        <dbReference type="PROSITE" id="PS51352"/>
    </source>
</evidence>
<reference evidence="5" key="1">
    <citation type="journal article" date="2014" name="Genome Biol. Evol.">
        <title>Pangenome evidence for extensive interdomain horizontal transfer affecting lineage core and shell genes in uncultured planktonic thaumarchaeota and euryarchaeota.</title>
        <authorList>
            <person name="Deschamps P."/>
            <person name="Zivanovic Y."/>
            <person name="Moreira D."/>
            <person name="Rodriguez-Valera F."/>
            <person name="Lopez-Garcia P."/>
        </authorList>
    </citation>
    <scope>NUCLEOTIDE SEQUENCE</scope>
</reference>
<dbReference type="PIRSF" id="PIRSF000239">
    <property type="entry name" value="AHPC"/>
    <property type="match status" value="1"/>
</dbReference>
<dbReference type="InterPro" id="IPR050455">
    <property type="entry name" value="Tpx_Peroxidase_subfamily"/>
</dbReference>
<dbReference type="EMBL" id="KF901152">
    <property type="protein sequence ID" value="AIF19983.1"/>
    <property type="molecule type" value="Genomic_DNA"/>
</dbReference>
<keyword evidence="2" id="KW-0676">Redox-active center</keyword>
<evidence type="ECO:0000256" key="1">
    <source>
        <dbReference type="ARBA" id="ARBA00023002"/>
    </source>
</evidence>
<dbReference type="PROSITE" id="PS51352">
    <property type="entry name" value="THIOREDOXIN_2"/>
    <property type="match status" value="1"/>
</dbReference>
<feature type="active site" description="Cysteine sulfenic acid (-SOH) intermediate; for peroxidase activity" evidence="3">
    <location>
        <position position="56"/>
    </location>
</feature>
<dbReference type="Gene3D" id="3.40.30.10">
    <property type="entry name" value="Glutaredoxin"/>
    <property type="match status" value="1"/>
</dbReference>
<proteinExistence type="predicted"/>
<dbReference type="PANTHER" id="PTHR43110">
    <property type="entry name" value="THIOL PEROXIDASE"/>
    <property type="match status" value="1"/>
</dbReference>
<protein>
    <submittedName>
        <fullName evidence="5">Peroxiredoxin</fullName>
    </submittedName>
</protein>
<dbReference type="InterPro" id="IPR000866">
    <property type="entry name" value="AhpC/TSA"/>
</dbReference>
<name>A0A075I1V8_9ARCH</name>
<evidence type="ECO:0000256" key="3">
    <source>
        <dbReference type="PIRSR" id="PIRSR000239-1"/>
    </source>
</evidence>
<evidence type="ECO:0000256" key="2">
    <source>
        <dbReference type="ARBA" id="ARBA00023284"/>
    </source>
</evidence>
<feature type="domain" description="Thioredoxin" evidence="4">
    <location>
        <begin position="14"/>
        <end position="168"/>
    </location>
</feature>
<accession>A0A075I1V8</accession>
<evidence type="ECO:0000313" key="5">
    <source>
        <dbReference type="EMBL" id="AIF19983.1"/>
    </source>
</evidence>
<dbReference type="AlphaFoldDB" id="A0A075I1V8"/>
<dbReference type="SUPFAM" id="SSF52833">
    <property type="entry name" value="Thioredoxin-like"/>
    <property type="match status" value="1"/>
</dbReference>
<dbReference type="GO" id="GO:0016209">
    <property type="term" value="F:antioxidant activity"/>
    <property type="evidence" value="ECO:0007669"/>
    <property type="project" value="InterPro"/>
</dbReference>
<keyword evidence="1" id="KW-0560">Oxidoreductase</keyword>
<dbReference type="InterPro" id="IPR036249">
    <property type="entry name" value="Thioredoxin-like_sf"/>
</dbReference>
<dbReference type="InterPro" id="IPR024706">
    <property type="entry name" value="Peroxiredoxin_AhpC-typ"/>
</dbReference>
<organism evidence="5">
    <name type="scientific">uncultured marine thaumarchaeote KM3_88_C09</name>
    <dbReference type="NCBI Taxonomy" id="1456333"/>
    <lineage>
        <taxon>Archaea</taxon>
        <taxon>Nitrososphaerota</taxon>
        <taxon>environmental samples</taxon>
    </lineage>
</organism>
<dbReference type="GO" id="GO:0016491">
    <property type="term" value="F:oxidoreductase activity"/>
    <property type="evidence" value="ECO:0007669"/>
    <property type="project" value="UniProtKB-KW"/>
</dbReference>